<comment type="subunit">
    <text evidence="1">Interacts with the CDC2 protein kinase to form a serine/threonine kinase holoenzyme complex also known as maturation promoting factor (MPF). The cyclin subunit imparts substrate specificity to the complex.</text>
</comment>
<dbReference type="Pfam" id="PF00134">
    <property type="entry name" value="Cyclin_N"/>
    <property type="match status" value="1"/>
</dbReference>
<feature type="domain" description="Cyclin-like" evidence="8">
    <location>
        <begin position="160"/>
        <end position="248"/>
    </location>
</feature>
<organism evidence="9 10">
    <name type="scientific">Castanea mollissima</name>
    <name type="common">Chinese chestnut</name>
    <dbReference type="NCBI Taxonomy" id="60419"/>
    <lineage>
        <taxon>Eukaryota</taxon>
        <taxon>Viridiplantae</taxon>
        <taxon>Streptophyta</taxon>
        <taxon>Embryophyta</taxon>
        <taxon>Tracheophyta</taxon>
        <taxon>Spermatophyta</taxon>
        <taxon>Magnoliopsida</taxon>
        <taxon>eudicotyledons</taxon>
        <taxon>Gunneridae</taxon>
        <taxon>Pentapetalae</taxon>
        <taxon>rosids</taxon>
        <taxon>fabids</taxon>
        <taxon>Fagales</taxon>
        <taxon>Fagaceae</taxon>
        <taxon>Castanea</taxon>
    </lineage>
</organism>
<sequence length="474" mass="53749">MTEEAPSYTRKWYFSRKEIEDQSPSRKDGIDFKYESHLRESYCQFLQKLGKKINVPQVTIAGGMLLCHRFYIRQSHAKNDWQTIATASMFLASKMEETPRFLKDVVIAGYELTYEWDNLAQQRIKKQNEVFDKQKELILLGERLLLSTIAFDLDSQLPYKPLVAALKTLELSDLSKVAWNFVNDSLRTTLCLQYKPHYIAAGSIFLAATVLQNMELLTKKRKVWWLEFEVAPKQLKEVIQQMMLKLLKQDRKKAPRTACGRNTQSEALAQKSVVSSNQTCISSGSTSDFHSSHGTLVEAGGVKSNSSQNQEKVDNCLSVKEALPCQMSDGGSASSVVEDGDGQIEPQRVESDCNSSYKIVSVHNNHTKIDTNRIREAIKRRRDTAANKKFVEEDVGQNDKSDISLQTSIYLSLRHVKSGSTKASVLTKKESQRKLKMFSSSNPSTALGFHMTHRPFTFMDSISLQVIQRILGCY</sequence>
<dbReference type="GO" id="GO:0016538">
    <property type="term" value="F:cyclin-dependent protein serine/threonine kinase regulator activity"/>
    <property type="evidence" value="ECO:0007669"/>
    <property type="project" value="InterPro"/>
</dbReference>
<dbReference type="InterPro" id="IPR013763">
    <property type="entry name" value="Cyclin-like_dom"/>
</dbReference>
<evidence type="ECO:0000313" key="9">
    <source>
        <dbReference type="EMBL" id="KAF3974949.1"/>
    </source>
</evidence>
<evidence type="ECO:0000259" key="8">
    <source>
        <dbReference type="SMART" id="SM00385"/>
    </source>
</evidence>
<dbReference type="InterPro" id="IPR043198">
    <property type="entry name" value="Cyclin/Ssn8"/>
</dbReference>
<evidence type="ECO:0000256" key="1">
    <source>
        <dbReference type="ARBA" id="ARBA00011177"/>
    </source>
</evidence>
<dbReference type="OrthoDB" id="10264655at2759"/>
<dbReference type="GO" id="GO:0006357">
    <property type="term" value="P:regulation of transcription by RNA polymerase II"/>
    <property type="evidence" value="ECO:0007669"/>
    <property type="project" value="InterPro"/>
</dbReference>
<comment type="caution">
    <text evidence="9">The sequence shown here is derived from an EMBL/GenBank/DDBJ whole genome shotgun (WGS) entry which is preliminary data.</text>
</comment>
<dbReference type="InterPro" id="IPR036915">
    <property type="entry name" value="Cyclin-like_sf"/>
</dbReference>
<comment type="similarity">
    <text evidence="6">Belongs to the cyclin family. Cyclin T subfamily.</text>
</comment>
<evidence type="ECO:0000256" key="7">
    <source>
        <dbReference type="RuleBase" id="RU000383"/>
    </source>
</evidence>
<evidence type="ECO:0000256" key="2">
    <source>
        <dbReference type="ARBA" id="ARBA00022618"/>
    </source>
</evidence>
<evidence type="ECO:0000313" key="10">
    <source>
        <dbReference type="Proteomes" id="UP000737018"/>
    </source>
</evidence>
<keyword evidence="2" id="KW-0132">Cell division</keyword>
<gene>
    <name evidence="9" type="ORF">CMV_001756</name>
</gene>
<protein>
    <recommendedName>
        <fullName evidence="5">B-like cyclin</fullName>
    </recommendedName>
</protein>
<dbReference type="PANTHER" id="PTHR10026">
    <property type="entry name" value="CYCLIN"/>
    <property type="match status" value="1"/>
</dbReference>
<accession>A0A8J4RUK1</accession>
<dbReference type="Gene3D" id="1.10.472.10">
    <property type="entry name" value="Cyclin-like"/>
    <property type="match status" value="2"/>
</dbReference>
<dbReference type="EMBL" id="JRKL02000115">
    <property type="protein sequence ID" value="KAF3974949.1"/>
    <property type="molecule type" value="Genomic_DNA"/>
</dbReference>
<dbReference type="InterPro" id="IPR004367">
    <property type="entry name" value="Cyclin_C-dom"/>
</dbReference>
<evidence type="ECO:0000256" key="5">
    <source>
        <dbReference type="ARBA" id="ARBA00032263"/>
    </source>
</evidence>
<dbReference type="InterPro" id="IPR006671">
    <property type="entry name" value="Cyclin_N"/>
</dbReference>
<evidence type="ECO:0000256" key="6">
    <source>
        <dbReference type="ARBA" id="ARBA00061204"/>
    </source>
</evidence>
<name>A0A8J4RUK1_9ROSI</name>
<dbReference type="GO" id="GO:0051301">
    <property type="term" value="P:cell division"/>
    <property type="evidence" value="ECO:0007669"/>
    <property type="project" value="UniProtKB-KW"/>
</dbReference>
<dbReference type="AlphaFoldDB" id="A0A8J4RUK1"/>
<keyword evidence="3 7" id="KW-0195">Cyclin</keyword>
<dbReference type="Pfam" id="PF02984">
    <property type="entry name" value="Cyclin_C"/>
    <property type="match status" value="1"/>
</dbReference>
<feature type="domain" description="Cyclin-like" evidence="8">
    <location>
        <begin position="44"/>
        <end position="147"/>
    </location>
</feature>
<keyword evidence="4" id="KW-0131">Cell cycle</keyword>
<keyword evidence="10" id="KW-1185">Reference proteome</keyword>
<evidence type="ECO:0000256" key="3">
    <source>
        <dbReference type="ARBA" id="ARBA00023127"/>
    </source>
</evidence>
<reference evidence="9" key="1">
    <citation type="submission" date="2020-03" db="EMBL/GenBank/DDBJ databases">
        <title>Castanea mollissima Vanexum genome sequencing.</title>
        <authorList>
            <person name="Staton M."/>
        </authorList>
    </citation>
    <scope>NUCLEOTIDE SEQUENCE</scope>
    <source>
        <tissue evidence="9">Leaf</tissue>
    </source>
</reference>
<proteinExistence type="inferred from homology"/>
<dbReference type="SMART" id="SM00385">
    <property type="entry name" value="CYCLIN"/>
    <property type="match status" value="2"/>
</dbReference>
<evidence type="ECO:0000256" key="4">
    <source>
        <dbReference type="ARBA" id="ARBA00023306"/>
    </source>
</evidence>
<dbReference type="FunFam" id="1.10.472.10:FF:000081">
    <property type="entry name" value="Cyclin family protein"/>
    <property type="match status" value="1"/>
</dbReference>
<dbReference type="SUPFAM" id="SSF47954">
    <property type="entry name" value="Cyclin-like"/>
    <property type="match status" value="2"/>
</dbReference>
<dbReference type="Proteomes" id="UP000737018">
    <property type="component" value="Unassembled WGS sequence"/>
</dbReference>